<accession>A0A841MX46</accession>
<dbReference type="Proteomes" id="UP000589738">
    <property type="component" value="Unassembled WGS sequence"/>
</dbReference>
<evidence type="ECO:0000313" key="3">
    <source>
        <dbReference type="Proteomes" id="UP000589738"/>
    </source>
</evidence>
<name>A0A841MX46_9FLAO</name>
<feature type="chain" id="PRO_5032465193" evidence="1">
    <location>
        <begin position="21"/>
        <end position="223"/>
    </location>
</feature>
<organism evidence="2 3">
    <name type="scientific">Chryseobacterium shigense</name>
    <dbReference type="NCBI Taxonomy" id="297244"/>
    <lineage>
        <taxon>Bacteria</taxon>
        <taxon>Pseudomonadati</taxon>
        <taxon>Bacteroidota</taxon>
        <taxon>Flavobacteriia</taxon>
        <taxon>Flavobacteriales</taxon>
        <taxon>Weeksellaceae</taxon>
        <taxon>Chryseobacterium group</taxon>
        <taxon>Chryseobacterium</taxon>
    </lineage>
</organism>
<sequence length="223" mass="24445">MERKIYSTVIALMMSLFINAQNSKVGINTANPTETLDVNGASYTNSLYLRNPGEPDKTGGHFLATSKNTLDLYDPTLESSGLFNYINLTLTGVPFTGLTDYDTKIDASKFLVVVHNYSFKLNNGSTEVALDYGSNGINDKIQGSPNITAFRSNGTWHITANFTNSKLLDYTTGYPDGTYNNFTIDLYLMAYKYLITKQNINDTVQDLGGTNGSTQALSKPSGF</sequence>
<dbReference type="RefSeq" id="WP_228456203.1">
    <property type="nucleotide sequence ID" value="NZ_JACHLC010000001.1"/>
</dbReference>
<protein>
    <submittedName>
        <fullName evidence="2">Uncharacterized protein</fullName>
    </submittedName>
</protein>
<dbReference type="AlphaFoldDB" id="A0A841MX46"/>
<dbReference type="EMBL" id="JACHLC010000001">
    <property type="protein sequence ID" value="MBB6369114.1"/>
    <property type="molecule type" value="Genomic_DNA"/>
</dbReference>
<gene>
    <name evidence="2" type="ORF">HNP36_000167</name>
</gene>
<comment type="caution">
    <text evidence="2">The sequence shown here is derived from an EMBL/GenBank/DDBJ whole genome shotgun (WGS) entry which is preliminary data.</text>
</comment>
<proteinExistence type="predicted"/>
<feature type="signal peptide" evidence="1">
    <location>
        <begin position="1"/>
        <end position="20"/>
    </location>
</feature>
<reference evidence="2 3" key="1">
    <citation type="submission" date="2020-08" db="EMBL/GenBank/DDBJ databases">
        <title>Functional genomics of gut bacteria from endangered species of beetles.</title>
        <authorList>
            <person name="Carlos-Shanley C."/>
        </authorList>
    </citation>
    <scope>NUCLEOTIDE SEQUENCE [LARGE SCALE GENOMIC DNA]</scope>
    <source>
        <strain evidence="2 3">S00136</strain>
    </source>
</reference>
<keyword evidence="1" id="KW-0732">Signal</keyword>
<evidence type="ECO:0000313" key="2">
    <source>
        <dbReference type="EMBL" id="MBB6369114.1"/>
    </source>
</evidence>
<keyword evidence="3" id="KW-1185">Reference proteome</keyword>
<evidence type="ECO:0000256" key="1">
    <source>
        <dbReference type="SAM" id="SignalP"/>
    </source>
</evidence>